<protein>
    <submittedName>
        <fullName evidence="3">Tpr repeat protein oca3 protein</fullName>
    </submittedName>
</protein>
<dbReference type="AlphaFoldDB" id="A0A1J9RZC0"/>
<evidence type="ECO:0000313" key="3">
    <source>
        <dbReference type="EMBL" id="OJD32797.1"/>
    </source>
</evidence>
<dbReference type="Pfam" id="PF22893">
    <property type="entry name" value="ULD_2"/>
    <property type="match status" value="1"/>
</dbReference>
<proteinExistence type="predicted"/>
<feature type="compositionally biased region" description="Basic and acidic residues" evidence="1">
    <location>
        <begin position="507"/>
        <end position="534"/>
    </location>
</feature>
<dbReference type="Proteomes" id="UP000183809">
    <property type="component" value="Unassembled WGS sequence"/>
</dbReference>
<comment type="caution">
    <text evidence="3">The sequence shown here is derived from an EMBL/GenBank/DDBJ whole genome shotgun (WGS) entry which is preliminary data.</text>
</comment>
<feature type="compositionally biased region" description="Acidic residues" evidence="1">
    <location>
        <begin position="60"/>
        <end position="71"/>
    </location>
</feature>
<evidence type="ECO:0000256" key="1">
    <source>
        <dbReference type="SAM" id="MobiDB-lite"/>
    </source>
</evidence>
<dbReference type="GeneID" id="31015208"/>
<feature type="compositionally biased region" description="Basic and acidic residues" evidence="1">
    <location>
        <begin position="356"/>
        <end position="369"/>
    </location>
</feature>
<name>A0A1J9RZC0_9PEZI</name>
<organism evidence="3 4">
    <name type="scientific">Diplodia corticola</name>
    <dbReference type="NCBI Taxonomy" id="236234"/>
    <lineage>
        <taxon>Eukaryota</taxon>
        <taxon>Fungi</taxon>
        <taxon>Dikarya</taxon>
        <taxon>Ascomycota</taxon>
        <taxon>Pezizomycotina</taxon>
        <taxon>Dothideomycetes</taxon>
        <taxon>Dothideomycetes incertae sedis</taxon>
        <taxon>Botryosphaeriales</taxon>
        <taxon>Botryosphaeriaceae</taxon>
        <taxon>Diplodia</taxon>
    </lineage>
</organism>
<feature type="compositionally biased region" description="Pro residues" evidence="1">
    <location>
        <begin position="629"/>
        <end position="650"/>
    </location>
</feature>
<gene>
    <name evidence="3" type="ORF">BKCO1_3600075</name>
</gene>
<feature type="region of interest" description="Disordered" evidence="1">
    <location>
        <begin position="1"/>
        <end position="148"/>
    </location>
</feature>
<dbReference type="EMBL" id="MNUE01000036">
    <property type="protein sequence ID" value="OJD32797.1"/>
    <property type="molecule type" value="Genomic_DNA"/>
</dbReference>
<feature type="compositionally biased region" description="Basic and acidic residues" evidence="1">
    <location>
        <begin position="121"/>
        <end position="134"/>
    </location>
</feature>
<feature type="compositionally biased region" description="Basic and acidic residues" evidence="1">
    <location>
        <begin position="475"/>
        <end position="499"/>
    </location>
</feature>
<evidence type="ECO:0000313" key="4">
    <source>
        <dbReference type="Proteomes" id="UP000183809"/>
    </source>
</evidence>
<keyword evidence="4" id="KW-1185">Reference proteome</keyword>
<sequence length="809" mass="86814">MLTPRPFQRVSNIHIIHSSGSEHHPSSDEEFVGAGVPLSDSNAGSLHDDTDESLGNSGEDWVEVDEDELDPSDSASRPRPTRHSSSRHRSHPEPRPSSHRRSRSHAAPVQEPPRRHRARAFPREDYSRERSEHSAHRRRPAPGDIDELEYPPDDYPGYPRNPHGHHSQWGHIPPSVTSGYAPSMMSGFQPYGAGADRALVPMAPVAPDPYGFQANPFAPNHHAYSQNQSMVGAGFHDYPPQGPRPGMGRQRYSVGGMPGQPPVHPTGSMTPYYTGYDHHYGMPPPMPPYGYHPAQYRHSPDHSPDRMSRQHKHAPSKAPSPPSPAPPPPPPAPVAVGPPPPPAPPPAPLPPLEPTPAEKEAMARAAEQADRLKKLEELLMQQAQARVAKEAAKQKAVEDAALAAAEAKKAAEEDKLSKLHDLLVAQRDEQKARDEAIAAARAAEKAEADAKAAKDAAEKQKAAEDAAKLLAAAKKAREEAETKAAEEAKAAKEAHEKALAEAAAAAEELKKAKEEAEKKAEEEAKAKEEAEKKAAAAAAPPPVEKQPPIKFKDAVGRKFSFPWHICCTWKGMEELIKQAFLHVDVIGQHVHDGHYDLVGPDGEIILPQVWETMVQPDWNITMHMWPMEEPPAPKSPPPMAPPPPPPPPMMSPGMDMPWTGLNLPHRQPSKGKQRASKILGDPPMGRRHRGGHPGPPPGLFGPGGPVDMMPPPPPPPPPAPIDVMGGGRPSTPMVEIIPGPGPKPPKTKPKPQPNVGFLRWTAGGAVRPAGKGAKKPESPTGGGGGSASTAASAHNGHPQHGADAGCVVM</sequence>
<dbReference type="OrthoDB" id="3045089at2759"/>
<reference evidence="3 4" key="1">
    <citation type="submission" date="2016-10" db="EMBL/GenBank/DDBJ databases">
        <title>Proteomics and genomics reveal pathogen-plant mechanisms compatible with a hemibiotrophic lifestyle of Diplodia corticola.</title>
        <authorList>
            <person name="Fernandes I."/>
            <person name="De Jonge R."/>
            <person name="Van De Peer Y."/>
            <person name="Devreese B."/>
            <person name="Alves A."/>
            <person name="Esteves A.C."/>
        </authorList>
    </citation>
    <scope>NUCLEOTIDE SEQUENCE [LARGE SCALE GENOMIC DNA]</scope>
    <source>
        <strain evidence="3 4">CBS 112549</strain>
    </source>
</reference>
<dbReference type="InterPro" id="IPR054464">
    <property type="entry name" value="ULD_fung"/>
</dbReference>
<feature type="domain" description="Ubiquitin-like" evidence="2">
    <location>
        <begin position="545"/>
        <end position="627"/>
    </location>
</feature>
<feature type="region of interest" description="Disordered" evidence="1">
    <location>
        <begin position="629"/>
        <end position="809"/>
    </location>
</feature>
<dbReference type="RefSeq" id="XP_020129057.1">
    <property type="nucleotide sequence ID" value="XM_020274947.1"/>
</dbReference>
<feature type="compositionally biased region" description="Basic and acidic residues" evidence="1">
    <location>
        <begin position="298"/>
        <end position="308"/>
    </location>
</feature>
<feature type="region of interest" description="Disordered" evidence="1">
    <location>
        <begin position="472"/>
        <end position="548"/>
    </location>
</feature>
<feature type="compositionally biased region" description="Basic residues" evidence="1">
    <location>
        <begin position="79"/>
        <end position="90"/>
    </location>
</feature>
<evidence type="ECO:0000259" key="2">
    <source>
        <dbReference type="Pfam" id="PF22893"/>
    </source>
</evidence>
<feature type="compositionally biased region" description="Pro residues" evidence="1">
    <location>
        <begin position="708"/>
        <end position="720"/>
    </location>
</feature>
<dbReference type="STRING" id="236234.A0A1J9RZC0"/>
<feature type="region of interest" description="Disordered" evidence="1">
    <location>
        <begin position="287"/>
        <end position="369"/>
    </location>
</feature>
<accession>A0A1J9RZC0</accession>
<feature type="compositionally biased region" description="Pro residues" evidence="1">
    <location>
        <begin position="318"/>
        <end position="354"/>
    </location>
</feature>